<proteinExistence type="predicted"/>
<comment type="caution">
    <text evidence="1">The sequence shown here is derived from an EMBL/GenBank/DDBJ whole genome shotgun (WGS) entry which is preliminary data.</text>
</comment>
<evidence type="ECO:0000313" key="2">
    <source>
        <dbReference type="Proteomes" id="UP001443914"/>
    </source>
</evidence>
<sequence>MLLDTPILPPPNHHRFTGPLLPPVSLTSLTNINTAYHSLQQLNHRPVHHSLPPPLLPITALSPTSPLPAYLHHHHCQPTTISAGLQPPLLPPPVYNATTTTNIHDTISHPYHHLLRNNK</sequence>
<protein>
    <submittedName>
        <fullName evidence="1">Uncharacterized protein</fullName>
    </submittedName>
</protein>
<evidence type="ECO:0000313" key="1">
    <source>
        <dbReference type="EMBL" id="KAK9704885.1"/>
    </source>
</evidence>
<accession>A0AAW1JMR3</accession>
<dbReference type="AlphaFoldDB" id="A0AAW1JMR3"/>
<dbReference type="EMBL" id="JBDFQZ010000007">
    <property type="protein sequence ID" value="KAK9704885.1"/>
    <property type="molecule type" value="Genomic_DNA"/>
</dbReference>
<reference evidence="1" key="1">
    <citation type="submission" date="2024-03" db="EMBL/GenBank/DDBJ databases">
        <title>WGS assembly of Saponaria officinalis var. Norfolk2.</title>
        <authorList>
            <person name="Jenkins J."/>
            <person name="Shu S."/>
            <person name="Grimwood J."/>
            <person name="Barry K."/>
            <person name="Goodstein D."/>
            <person name="Schmutz J."/>
            <person name="Leebens-Mack J."/>
            <person name="Osbourn A."/>
        </authorList>
    </citation>
    <scope>NUCLEOTIDE SEQUENCE [LARGE SCALE GENOMIC DNA]</scope>
    <source>
        <strain evidence="1">JIC</strain>
    </source>
</reference>
<gene>
    <name evidence="1" type="ORF">RND81_07G017700</name>
</gene>
<dbReference type="Proteomes" id="UP001443914">
    <property type="component" value="Unassembled WGS sequence"/>
</dbReference>
<name>A0AAW1JMR3_SAPOF</name>
<organism evidence="1 2">
    <name type="scientific">Saponaria officinalis</name>
    <name type="common">Common soapwort</name>
    <name type="synonym">Lychnis saponaria</name>
    <dbReference type="NCBI Taxonomy" id="3572"/>
    <lineage>
        <taxon>Eukaryota</taxon>
        <taxon>Viridiplantae</taxon>
        <taxon>Streptophyta</taxon>
        <taxon>Embryophyta</taxon>
        <taxon>Tracheophyta</taxon>
        <taxon>Spermatophyta</taxon>
        <taxon>Magnoliopsida</taxon>
        <taxon>eudicotyledons</taxon>
        <taxon>Gunneridae</taxon>
        <taxon>Pentapetalae</taxon>
        <taxon>Caryophyllales</taxon>
        <taxon>Caryophyllaceae</taxon>
        <taxon>Caryophylleae</taxon>
        <taxon>Saponaria</taxon>
    </lineage>
</organism>
<keyword evidence="2" id="KW-1185">Reference proteome</keyword>